<evidence type="ECO:0000256" key="2">
    <source>
        <dbReference type="PROSITE-ProRule" id="PRU00335"/>
    </source>
</evidence>
<dbReference type="InterPro" id="IPR050109">
    <property type="entry name" value="HTH-type_TetR-like_transc_reg"/>
</dbReference>
<evidence type="ECO:0000313" key="4">
    <source>
        <dbReference type="EMBL" id="OHT48612.1"/>
    </source>
</evidence>
<dbReference type="PANTHER" id="PTHR30055:SF153">
    <property type="entry name" value="HTH-TYPE TRANSCRIPTIONAL REPRESSOR RV3405C"/>
    <property type="match status" value="1"/>
</dbReference>
<dbReference type="Gene3D" id="1.10.357.10">
    <property type="entry name" value="Tetracycline Repressor, domain 2"/>
    <property type="match status" value="1"/>
</dbReference>
<dbReference type="InterPro" id="IPR001647">
    <property type="entry name" value="HTH_TetR"/>
</dbReference>
<organism evidence="4 5">
    <name type="scientific">Mycobacteroides chelonae</name>
    <name type="common">Mycobacterium chelonae</name>
    <dbReference type="NCBI Taxonomy" id="1774"/>
    <lineage>
        <taxon>Bacteria</taxon>
        <taxon>Bacillati</taxon>
        <taxon>Actinomycetota</taxon>
        <taxon>Actinomycetes</taxon>
        <taxon>Mycobacteriales</taxon>
        <taxon>Mycobacteriaceae</taxon>
        <taxon>Mycobacteroides</taxon>
    </lineage>
</organism>
<keyword evidence="1 2" id="KW-0238">DNA-binding</keyword>
<evidence type="ECO:0000256" key="1">
    <source>
        <dbReference type="ARBA" id="ARBA00023125"/>
    </source>
</evidence>
<dbReference type="Pfam" id="PF00440">
    <property type="entry name" value="TetR_N"/>
    <property type="match status" value="1"/>
</dbReference>
<comment type="caution">
    <text evidence="4">The sequence shown here is derived from an EMBL/GenBank/DDBJ whole genome shotgun (WGS) entry which is preliminary data.</text>
</comment>
<dbReference type="AlphaFoldDB" id="A0AB73N6U7"/>
<name>A0AB73N6U7_MYCCH</name>
<dbReference type="PRINTS" id="PR00455">
    <property type="entry name" value="HTHTETR"/>
</dbReference>
<protein>
    <submittedName>
        <fullName evidence="4">TetR family transcriptional regulator</fullName>
    </submittedName>
</protein>
<dbReference type="Proteomes" id="UP000180113">
    <property type="component" value="Unassembled WGS sequence"/>
</dbReference>
<feature type="DNA-binding region" description="H-T-H motif" evidence="2">
    <location>
        <begin position="32"/>
        <end position="51"/>
    </location>
</feature>
<feature type="domain" description="HTH tetR-type" evidence="3">
    <location>
        <begin position="9"/>
        <end position="69"/>
    </location>
</feature>
<dbReference type="GO" id="GO:0003700">
    <property type="term" value="F:DNA-binding transcription factor activity"/>
    <property type="evidence" value="ECO:0007669"/>
    <property type="project" value="TreeGrafter"/>
</dbReference>
<evidence type="ECO:0000259" key="3">
    <source>
        <dbReference type="PROSITE" id="PS50977"/>
    </source>
</evidence>
<dbReference type="PROSITE" id="PS50977">
    <property type="entry name" value="HTH_TETR_2"/>
    <property type="match status" value="1"/>
</dbReference>
<reference evidence="4 5" key="1">
    <citation type="submission" date="2016-10" db="EMBL/GenBank/DDBJ databases">
        <title>Evaluation of Human, Animal and Environmental Mycobacterium chelonae Isolates by Core Genome Phylogenomic Analysis, Targeted Gene Comparison, and Anti-microbial Susceptibility Patterns: A Tale of Mistaken Identities.</title>
        <authorList>
            <person name="Fogelson S.B."/>
            <person name="Camus A.C."/>
            <person name="Lorenz W."/>
            <person name="Vasireddy R."/>
            <person name="Vasireddy S."/>
            <person name="Smith T."/>
            <person name="Brown-Elliott B.A."/>
            <person name="Wallace R.J.Jr."/>
            <person name="Hasan N.A."/>
            <person name="Reischl U."/>
            <person name="Sanchez S."/>
        </authorList>
    </citation>
    <scope>NUCLEOTIDE SEQUENCE [LARGE SCALE GENOMIC DNA]</scope>
    <source>
        <strain evidence="4 5">42895</strain>
    </source>
</reference>
<dbReference type="SUPFAM" id="SSF46689">
    <property type="entry name" value="Homeodomain-like"/>
    <property type="match status" value="1"/>
</dbReference>
<sequence>MIGQLETDDDVTARVLTAAREQIETVGWRRSTIEDIAKRARLGRATVYRRFPSKQVLLDAVINAGVREYLAGSTAAVTNQPTIEDRIAESTRFTVEFLRNHPILTRLIETEPETVLPLLTVDAGPLIQLVDGFSVAVWHRELYDDHPITDEQRQHLQTVAELHTRLTLSFILTKNTAIPLDTPEQTRTFARNYLAPMLLGLIDADRSRSSSGVS</sequence>
<evidence type="ECO:0000313" key="5">
    <source>
        <dbReference type="Proteomes" id="UP000180113"/>
    </source>
</evidence>
<dbReference type="InterPro" id="IPR009057">
    <property type="entry name" value="Homeodomain-like_sf"/>
</dbReference>
<dbReference type="PANTHER" id="PTHR30055">
    <property type="entry name" value="HTH-TYPE TRANSCRIPTIONAL REGULATOR RUTR"/>
    <property type="match status" value="1"/>
</dbReference>
<dbReference type="EMBL" id="MLHW01000019">
    <property type="protein sequence ID" value="OHT48612.1"/>
    <property type="molecule type" value="Genomic_DNA"/>
</dbReference>
<dbReference type="GO" id="GO:0000976">
    <property type="term" value="F:transcription cis-regulatory region binding"/>
    <property type="evidence" value="ECO:0007669"/>
    <property type="project" value="TreeGrafter"/>
</dbReference>
<gene>
    <name evidence="4" type="ORF">BKG62_23090</name>
</gene>
<proteinExistence type="predicted"/>
<accession>A0AB73N6U7</accession>